<evidence type="ECO:0000313" key="6">
    <source>
        <dbReference type="Proteomes" id="UP000269154"/>
    </source>
</evidence>
<accession>A0A3N6PC76</accession>
<dbReference type="Gene3D" id="3.30.300.30">
    <property type="match status" value="1"/>
</dbReference>
<evidence type="ECO:0000256" key="1">
    <source>
        <dbReference type="ARBA" id="ARBA00006432"/>
    </source>
</evidence>
<dbReference type="EMBL" id="RCBY01000006">
    <property type="protein sequence ID" value="RQH55465.1"/>
    <property type="molecule type" value="Genomic_DNA"/>
</dbReference>
<dbReference type="Gene3D" id="3.40.50.12780">
    <property type="entry name" value="N-terminal domain of ligase-like"/>
    <property type="match status" value="1"/>
</dbReference>
<comment type="caution">
    <text evidence="5">The sequence shown here is derived from an EMBL/GenBank/DDBJ whole genome shotgun (WGS) entry which is preliminary data.</text>
</comment>
<comment type="similarity">
    <text evidence="1">Belongs to the ATP-dependent AMP-binding enzyme family.</text>
</comment>
<dbReference type="InterPro" id="IPR042099">
    <property type="entry name" value="ANL_N_sf"/>
</dbReference>
<reference evidence="5 6" key="1">
    <citation type="journal article" date="2018" name="ACS Chem. Biol.">
        <title>Ketoreductase domain dysfunction expands chemodiversity: malyngamide biosynthesis in the cyanobacterium Okeania hirsuta.</title>
        <authorList>
            <person name="Moss N.A."/>
            <person name="Leao T."/>
            <person name="Rankin M."/>
            <person name="McCullough T.M."/>
            <person name="Qu P."/>
            <person name="Korobeynikov A."/>
            <person name="Smith J.L."/>
            <person name="Gerwick L."/>
            <person name="Gerwick W.H."/>
        </authorList>
    </citation>
    <scope>NUCLEOTIDE SEQUENCE [LARGE SCALE GENOMIC DNA]</scope>
    <source>
        <strain evidence="5 6">PAB10Feb10-1</strain>
    </source>
</reference>
<dbReference type="GO" id="GO:0031956">
    <property type="term" value="F:medium-chain fatty acid-CoA ligase activity"/>
    <property type="evidence" value="ECO:0007669"/>
    <property type="project" value="TreeGrafter"/>
</dbReference>
<evidence type="ECO:0000256" key="2">
    <source>
        <dbReference type="ARBA" id="ARBA00022598"/>
    </source>
</evidence>
<evidence type="ECO:0000313" key="5">
    <source>
        <dbReference type="EMBL" id="RQH55465.1"/>
    </source>
</evidence>
<dbReference type="Proteomes" id="UP000269154">
    <property type="component" value="Unassembled WGS sequence"/>
</dbReference>
<keyword evidence="2 5" id="KW-0436">Ligase</keyword>
<protein>
    <submittedName>
        <fullName evidence="5">2-succinylbenzoate--CoA ligase</fullName>
    </submittedName>
</protein>
<dbReference type="Pfam" id="PF00501">
    <property type="entry name" value="AMP-binding"/>
    <property type="match status" value="1"/>
</dbReference>
<dbReference type="InterPro" id="IPR045851">
    <property type="entry name" value="AMP-bd_C_sf"/>
</dbReference>
<dbReference type="InterPro" id="IPR000873">
    <property type="entry name" value="AMP-dep_synth/lig_dom"/>
</dbReference>
<dbReference type="PANTHER" id="PTHR43201:SF5">
    <property type="entry name" value="MEDIUM-CHAIN ACYL-COA LIGASE ACSF2, MITOCHONDRIAL"/>
    <property type="match status" value="1"/>
</dbReference>
<keyword evidence="6" id="KW-1185">Reference proteome</keyword>
<feature type="domain" description="AMP-binding enzyme C-terminal" evidence="4">
    <location>
        <begin position="387"/>
        <end position="461"/>
    </location>
</feature>
<evidence type="ECO:0000259" key="4">
    <source>
        <dbReference type="Pfam" id="PF13193"/>
    </source>
</evidence>
<dbReference type="GO" id="GO:0006631">
    <property type="term" value="P:fatty acid metabolic process"/>
    <property type="evidence" value="ECO:0007669"/>
    <property type="project" value="TreeGrafter"/>
</dbReference>
<sequence length="488" mass="55246">MNQIFNYLSANSDLLISNESSYIYSISQKKFDYLNENFHPESAPKIFISESKPTEFITSFVAAVATGFQVFLCNPNWGKQEWEQVLELVQPDIIFGNTPDENFLGADIYKNDVSPQNSISLKPIHTNNNTKEFFPKNLIMIPTGGSSGKVKFTIHTWETLIASVEGFQKYFQVQKINSFCVLPLYHVSGLMQFMRSFITGGNLVILPSYKEIFDKKEWNINPNKFFISLVPTQLQKLIQNSETAKWLSNFQTVLLGGAPAWQELFDVARKYQIRLAPTYGMTETAAQIATLKPKDFLKGNNSNGQILPHAEIMIKSENGEILGKNKIGIINIKAHSLALGYYPNLFNSSESFVTDDLGFLDNQNYLNIVGRRSQKIITGGENVFPAEVEAAILATGLVTDVCVIGLPDKYWGEIVTAVYVSDDLEVSVEKFMATINEKLSKFKQPKSWVKVKNLPRNYQGKINRELLKEIAIQKEEVRSKKEEGRRRL</sequence>
<evidence type="ECO:0000259" key="3">
    <source>
        <dbReference type="Pfam" id="PF00501"/>
    </source>
</evidence>
<dbReference type="Pfam" id="PF13193">
    <property type="entry name" value="AMP-binding_C"/>
    <property type="match status" value="1"/>
</dbReference>
<dbReference type="SUPFAM" id="SSF56801">
    <property type="entry name" value="Acetyl-CoA synthetase-like"/>
    <property type="match status" value="1"/>
</dbReference>
<feature type="domain" description="AMP-dependent synthetase/ligase" evidence="3">
    <location>
        <begin position="54"/>
        <end position="342"/>
    </location>
</feature>
<proteinExistence type="inferred from homology"/>
<dbReference type="InterPro" id="IPR025110">
    <property type="entry name" value="AMP-bd_C"/>
</dbReference>
<dbReference type="OrthoDB" id="9765680at2"/>
<name>A0A3N6PC76_9CYAN</name>
<dbReference type="NCBIfam" id="NF005662">
    <property type="entry name" value="PRK07445.1-4"/>
    <property type="match status" value="1"/>
</dbReference>
<dbReference type="PANTHER" id="PTHR43201">
    <property type="entry name" value="ACYL-COA SYNTHETASE"/>
    <property type="match status" value="1"/>
</dbReference>
<gene>
    <name evidence="5" type="ORF">D5R40_02030</name>
</gene>
<organism evidence="5 6">
    <name type="scientific">Okeania hirsuta</name>
    <dbReference type="NCBI Taxonomy" id="1458930"/>
    <lineage>
        <taxon>Bacteria</taxon>
        <taxon>Bacillati</taxon>
        <taxon>Cyanobacteriota</taxon>
        <taxon>Cyanophyceae</taxon>
        <taxon>Oscillatoriophycideae</taxon>
        <taxon>Oscillatoriales</taxon>
        <taxon>Microcoleaceae</taxon>
        <taxon>Okeania</taxon>
    </lineage>
</organism>
<dbReference type="AlphaFoldDB" id="A0A3N6PC76"/>